<evidence type="ECO:0000256" key="1">
    <source>
        <dbReference type="RuleBase" id="RU003651"/>
    </source>
</evidence>
<dbReference type="Pfam" id="PF00004">
    <property type="entry name" value="AAA"/>
    <property type="match status" value="1"/>
</dbReference>
<reference evidence="4" key="1">
    <citation type="journal article" date="2017" name="Nat. Commun.">
        <title>The asparagus genome sheds light on the origin and evolution of a young Y chromosome.</title>
        <authorList>
            <person name="Harkess A."/>
            <person name="Zhou J."/>
            <person name="Xu C."/>
            <person name="Bowers J.E."/>
            <person name="Van der Hulst R."/>
            <person name="Ayyampalayam S."/>
            <person name="Mercati F."/>
            <person name="Riccardi P."/>
            <person name="McKain M.R."/>
            <person name="Kakrana A."/>
            <person name="Tang H."/>
            <person name="Ray J."/>
            <person name="Groenendijk J."/>
            <person name="Arikit S."/>
            <person name="Mathioni S.M."/>
            <person name="Nakano M."/>
            <person name="Shan H."/>
            <person name="Telgmann-Rauber A."/>
            <person name="Kanno A."/>
            <person name="Yue Z."/>
            <person name="Chen H."/>
            <person name="Li W."/>
            <person name="Chen Y."/>
            <person name="Xu X."/>
            <person name="Zhang Y."/>
            <person name="Luo S."/>
            <person name="Chen H."/>
            <person name="Gao J."/>
            <person name="Mao Z."/>
            <person name="Pires J.C."/>
            <person name="Luo M."/>
            <person name="Kudrna D."/>
            <person name="Wing R.A."/>
            <person name="Meyers B.C."/>
            <person name="Yi K."/>
            <person name="Kong H."/>
            <person name="Lavrijsen P."/>
            <person name="Sunseri F."/>
            <person name="Falavigna A."/>
            <person name="Ye Y."/>
            <person name="Leebens-Mack J.H."/>
            <person name="Chen G."/>
        </authorList>
    </citation>
    <scope>NUCLEOTIDE SEQUENCE [LARGE SCALE GENOMIC DNA]</scope>
    <source>
        <strain evidence="4">cv. DH0086</strain>
    </source>
</reference>
<evidence type="ECO:0000313" key="3">
    <source>
        <dbReference type="EMBL" id="ONK66159.1"/>
    </source>
</evidence>
<dbReference type="GO" id="GO:0005524">
    <property type="term" value="F:ATP binding"/>
    <property type="evidence" value="ECO:0007669"/>
    <property type="project" value="UniProtKB-KW"/>
</dbReference>
<accession>A0A5P1EMY1</accession>
<gene>
    <name evidence="3" type="ORF">A4U43_C06F4740</name>
</gene>
<dbReference type="PANTHER" id="PTHR23070">
    <property type="entry name" value="BCS1 AAA-TYPE ATPASE"/>
    <property type="match status" value="1"/>
</dbReference>
<feature type="domain" description="ATPase AAA-type core" evidence="2">
    <location>
        <begin position="61"/>
        <end position="184"/>
    </location>
</feature>
<dbReference type="Gene3D" id="3.40.50.300">
    <property type="entry name" value="P-loop containing nucleotide triphosphate hydrolases"/>
    <property type="match status" value="1"/>
</dbReference>
<dbReference type="Proteomes" id="UP000243459">
    <property type="component" value="Chromosome 6"/>
</dbReference>
<dbReference type="SUPFAM" id="SSF52540">
    <property type="entry name" value="P-loop containing nucleoside triphosphate hydrolases"/>
    <property type="match status" value="1"/>
</dbReference>
<dbReference type="InterPro" id="IPR027417">
    <property type="entry name" value="P-loop_NTPase"/>
</dbReference>
<dbReference type="InterPro" id="IPR050747">
    <property type="entry name" value="Mitochondrial_chaperone_BCS1"/>
</dbReference>
<keyword evidence="4" id="KW-1185">Reference proteome</keyword>
<keyword evidence="1" id="KW-0067">ATP-binding</keyword>
<evidence type="ECO:0000313" key="4">
    <source>
        <dbReference type="Proteomes" id="UP000243459"/>
    </source>
</evidence>
<dbReference type="GO" id="GO:0016887">
    <property type="term" value="F:ATP hydrolysis activity"/>
    <property type="evidence" value="ECO:0007669"/>
    <property type="project" value="InterPro"/>
</dbReference>
<dbReference type="Gramene" id="ONK66159">
    <property type="protein sequence ID" value="ONK66159"/>
    <property type="gene ID" value="A4U43_C06F4740"/>
</dbReference>
<keyword evidence="1" id="KW-0547">Nucleotide-binding</keyword>
<dbReference type="EMBL" id="CM007386">
    <property type="protein sequence ID" value="ONK66159.1"/>
    <property type="molecule type" value="Genomic_DNA"/>
</dbReference>
<dbReference type="AlphaFoldDB" id="A0A5P1EMY1"/>
<sequence length="322" mass="35242">MAVDVDSYQQKNSFEVLSHKHEDLGGEEQIPEKVEVMALAADCCEQENSSEDFTHKIDDLSSLIVAIANFLNYDVFDLELTRVATNSDLRSLLVQTTDRSVIVIEDIDCSLQITGDRQNHNGDDSDDDESNNNGRVTLSGLLNFTDGLWSCCGEQRIIVFTTNYKDGVDEALLRAGRMDVHLRLGECGVHVMREMVERYVGVAEEVKEMADVAESCVRAGAAMTPAEVGEVLMRSREDPLTAVSGGAAGEDWRWRRDKTRRGTSCGEDLVAAVAPALPLDVDLSSGEGFDVVSVAFGQDSINSSRYEVGHIGEKGGEDLKDK</sequence>
<proteinExistence type="inferred from homology"/>
<protein>
    <recommendedName>
        <fullName evidence="2">ATPase AAA-type core domain-containing protein</fullName>
    </recommendedName>
</protein>
<comment type="similarity">
    <text evidence="1">Belongs to the AAA ATPase family.</text>
</comment>
<dbReference type="PROSITE" id="PS00674">
    <property type="entry name" value="AAA"/>
    <property type="match status" value="1"/>
</dbReference>
<name>A0A5P1EMY1_ASPOF</name>
<organism evidence="3 4">
    <name type="scientific">Asparagus officinalis</name>
    <name type="common">Garden asparagus</name>
    <dbReference type="NCBI Taxonomy" id="4686"/>
    <lineage>
        <taxon>Eukaryota</taxon>
        <taxon>Viridiplantae</taxon>
        <taxon>Streptophyta</taxon>
        <taxon>Embryophyta</taxon>
        <taxon>Tracheophyta</taxon>
        <taxon>Spermatophyta</taxon>
        <taxon>Magnoliopsida</taxon>
        <taxon>Liliopsida</taxon>
        <taxon>Asparagales</taxon>
        <taxon>Asparagaceae</taxon>
        <taxon>Asparagoideae</taxon>
        <taxon>Asparagus</taxon>
    </lineage>
</organism>
<dbReference type="InterPro" id="IPR003960">
    <property type="entry name" value="ATPase_AAA_CS"/>
</dbReference>
<evidence type="ECO:0000259" key="2">
    <source>
        <dbReference type="Pfam" id="PF00004"/>
    </source>
</evidence>
<dbReference type="InterPro" id="IPR003959">
    <property type="entry name" value="ATPase_AAA_core"/>
</dbReference>